<name>A0AAV4SCV5_CAEEX</name>
<sequence>MGSVHAKAMVLGVMDHSFDCLVLDMGVIKRVYCDKLPLLKKQFKRSQGVNQLNIFWKDPSLQGGLEQVIVIFALVDVILTSDKESLQIRVTLKKPEL</sequence>
<comment type="caution">
    <text evidence="2">The sequence shown here is derived from an EMBL/GenBank/DDBJ whole genome shotgun (WGS) entry which is preliminary data.</text>
</comment>
<protein>
    <submittedName>
        <fullName evidence="2">DIS3-like exonuclease 2</fullName>
    </submittedName>
</protein>
<dbReference type="Pfam" id="PF17877">
    <property type="entry name" value="Dis3l2_C_term"/>
    <property type="match status" value="1"/>
</dbReference>
<dbReference type="EMBL" id="BPLR01009426">
    <property type="protein sequence ID" value="GIY31819.1"/>
    <property type="molecule type" value="Genomic_DNA"/>
</dbReference>
<proteinExistence type="predicted"/>
<organism evidence="2 3">
    <name type="scientific">Caerostris extrusa</name>
    <name type="common">Bark spider</name>
    <name type="synonym">Caerostris bankana</name>
    <dbReference type="NCBI Taxonomy" id="172846"/>
    <lineage>
        <taxon>Eukaryota</taxon>
        <taxon>Metazoa</taxon>
        <taxon>Ecdysozoa</taxon>
        <taxon>Arthropoda</taxon>
        <taxon>Chelicerata</taxon>
        <taxon>Arachnida</taxon>
        <taxon>Araneae</taxon>
        <taxon>Araneomorphae</taxon>
        <taxon>Entelegynae</taxon>
        <taxon>Araneoidea</taxon>
        <taxon>Araneidae</taxon>
        <taxon>Caerostris</taxon>
    </lineage>
</organism>
<dbReference type="GO" id="GO:0004527">
    <property type="term" value="F:exonuclease activity"/>
    <property type="evidence" value="ECO:0007669"/>
    <property type="project" value="UniProtKB-KW"/>
</dbReference>
<keyword evidence="2" id="KW-0378">Hydrolase</keyword>
<dbReference type="Gene3D" id="2.40.50.140">
    <property type="entry name" value="Nucleic acid-binding proteins"/>
    <property type="match status" value="1"/>
</dbReference>
<evidence type="ECO:0000259" key="1">
    <source>
        <dbReference type="Pfam" id="PF17877"/>
    </source>
</evidence>
<dbReference type="InterPro" id="IPR012340">
    <property type="entry name" value="NA-bd_OB-fold"/>
</dbReference>
<gene>
    <name evidence="2" type="primary">dis3l2</name>
    <name evidence="2" type="ORF">CEXT_231691</name>
</gene>
<keyword evidence="3" id="KW-1185">Reference proteome</keyword>
<dbReference type="Proteomes" id="UP001054945">
    <property type="component" value="Unassembled WGS sequence"/>
</dbReference>
<evidence type="ECO:0000313" key="2">
    <source>
        <dbReference type="EMBL" id="GIY31819.1"/>
    </source>
</evidence>
<keyword evidence="2" id="KW-0540">Nuclease</keyword>
<dbReference type="AlphaFoldDB" id="A0AAV4SCV5"/>
<evidence type="ECO:0000313" key="3">
    <source>
        <dbReference type="Proteomes" id="UP001054945"/>
    </source>
</evidence>
<accession>A0AAV4SCV5</accession>
<feature type="domain" description="DIS3L2 C-terminal" evidence="1">
    <location>
        <begin position="2"/>
        <end position="87"/>
    </location>
</feature>
<keyword evidence="2" id="KW-0269">Exonuclease</keyword>
<dbReference type="InterPro" id="IPR041093">
    <property type="entry name" value="Dis3l2-like_C"/>
</dbReference>
<reference evidence="2 3" key="1">
    <citation type="submission" date="2021-06" db="EMBL/GenBank/DDBJ databases">
        <title>Caerostris extrusa draft genome.</title>
        <authorList>
            <person name="Kono N."/>
            <person name="Arakawa K."/>
        </authorList>
    </citation>
    <scope>NUCLEOTIDE SEQUENCE [LARGE SCALE GENOMIC DNA]</scope>
</reference>